<feature type="non-terminal residue" evidence="1">
    <location>
        <position position="1"/>
    </location>
</feature>
<accession>A0A0V0HJK4</accession>
<dbReference type="AlphaFoldDB" id="A0A0V0HJK4"/>
<reference evidence="1" key="1">
    <citation type="submission" date="2015-12" db="EMBL/GenBank/DDBJ databases">
        <title>Gene expression during late stages of embryo sac development: a critical building block for successful pollen-pistil interactions.</title>
        <authorList>
            <person name="Liu Y."/>
            <person name="Joly V."/>
            <person name="Sabar M."/>
            <person name="Matton D.P."/>
        </authorList>
    </citation>
    <scope>NUCLEOTIDE SEQUENCE</scope>
</reference>
<evidence type="ECO:0000313" key="1">
    <source>
        <dbReference type="EMBL" id="JAP20613.1"/>
    </source>
</evidence>
<protein>
    <submittedName>
        <fullName evidence="1">Putative ovule protein</fullName>
    </submittedName>
</protein>
<sequence>YWVEQSFLLDLSFLSINQFEKTNSDTTCWTVCVHYSRWDQVLSTVTISSKVNAKSKDCTNNFMWKPPCSRE</sequence>
<organism evidence="1">
    <name type="scientific">Solanum chacoense</name>
    <name type="common">Chaco potato</name>
    <dbReference type="NCBI Taxonomy" id="4108"/>
    <lineage>
        <taxon>Eukaryota</taxon>
        <taxon>Viridiplantae</taxon>
        <taxon>Streptophyta</taxon>
        <taxon>Embryophyta</taxon>
        <taxon>Tracheophyta</taxon>
        <taxon>Spermatophyta</taxon>
        <taxon>Magnoliopsida</taxon>
        <taxon>eudicotyledons</taxon>
        <taxon>Gunneridae</taxon>
        <taxon>Pentapetalae</taxon>
        <taxon>asterids</taxon>
        <taxon>lamiids</taxon>
        <taxon>Solanales</taxon>
        <taxon>Solanaceae</taxon>
        <taxon>Solanoideae</taxon>
        <taxon>Solaneae</taxon>
        <taxon>Solanum</taxon>
    </lineage>
</organism>
<proteinExistence type="predicted"/>
<dbReference type="EMBL" id="GEDG01018649">
    <property type="protein sequence ID" value="JAP20613.1"/>
    <property type="molecule type" value="Transcribed_RNA"/>
</dbReference>
<name>A0A0V0HJK4_SOLCH</name>